<accession>A0ABM3PHX4</accession>
<evidence type="ECO:0000313" key="4">
    <source>
        <dbReference type="RefSeq" id="XP_053071279.1"/>
    </source>
</evidence>
<gene>
    <name evidence="4" type="primary">LOC128314069</name>
</gene>
<name>A0ABM3PHX4_ACIJB</name>
<sequence length="242" mass="26451">MALLSLLGWIVAVLKAAYARAPGAVKKRHHPATQSLISALCSLSSAISHPSSVFSSHPLPTSSVSVVKPQAVPLSRALSQMRLFHPAPYFRRTLALTRSAPLWEGLTQQWRMSNGRMLAAPRNACWTLLLPEPRDCGQVPARPRKCSRDSVAAAFQGLWKITTHVWHQASPSTTLFQHQRMWPPSGVCSDQVALAVSTKCPSSGGTAFPRVAREPPRPHSVPGDSPFSPEHRQRCTLSSEFI</sequence>
<keyword evidence="2" id="KW-0732">Signal</keyword>
<protein>
    <submittedName>
        <fullName evidence="4">Uncharacterized protein LOC128314069</fullName>
    </submittedName>
</protein>
<dbReference type="GeneID" id="128314069"/>
<dbReference type="Proteomes" id="UP001652583">
    <property type="component" value="Chromosome A1"/>
</dbReference>
<keyword evidence="3" id="KW-1185">Reference proteome</keyword>
<proteinExistence type="predicted"/>
<dbReference type="RefSeq" id="XP_053071279.1">
    <property type="nucleotide sequence ID" value="XM_053215304.1"/>
</dbReference>
<reference evidence="4" key="1">
    <citation type="submission" date="2025-08" db="UniProtKB">
        <authorList>
            <consortium name="RefSeq"/>
        </authorList>
    </citation>
    <scope>IDENTIFICATION</scope>
    <source>
        <tissue evidence="4">Blood</tissue>
    </source>
</reference>
<evidence type="ECO:0000256" key="2">
    <source>
        <dbReference type="SAM" id="SignalP"/>
    </source>
</evidence>
<feature type="chain" id="PRO_5045197639" evidence="2">
    <location>
        <begin position="20"/>
        <end position="242"/>
    </location>
</feature>
<feature type="signal peptide" evidence="2">
    <location>
        <begin position="1"/>
        <end position="19"/>
    </location>
</feature>
<evidence type="ECO:0000256" key="1">
    <source>
        <dbReference type="SAM" id="MobiDB-lite"/>
    </source>
</evidence>
<evidence type="ECO:0000313" key="3">
    <source>
        <dbReference type="Proteomes" id="UP001652583"/>
    </source>
</evidence>
<organism evidence="3 4">
    <name type="scientific">Acinonyx jubatus</name>
    <name type="common">Cheetah</name>
    <dbReference type="NCBI Taxonomy" id="32536"/>
    <lineage>
        <taxon>Eukaryota</taxon>
        <taxon>Metazoa</taxon>
        <taxon>Chordata</taxon>
        <taxon>Craniata</taxon>
        <taxon>Vertebrata</taxon>
        <taxon>Euteleostomi</taxon>
        <taxon>Mammalia</taxon>
        <taxon>Eutheria</taxon>
        <taxon>Laurasiatheria</taxon>
        <taxon>Carnivora</taxon>
        <taxon>Feliformia</taxon>
        <taxon>Felidae</taxon>
        <taxon>Felinae</taxon>
        <taxon>Acinonyx</taxon>
    </lineage>
</organism>
<feature type="region of interest" description="Disordered" evidence="1">
    <location>
        <begin position="202"/>
        <end position="242"/>
    </location>
</feature>